<accession>A0A6C0AY28</accession>
<organism evidence="4">
    <name type="scientific">viral metagenome</name>
    <dbReference type="NCBI Taxonomy" id="1070528"/>
    <lineage>
        <taxon>unclassified sequences</taxon>
        <taxon>metagenomes</taxon>
        <taxon>organismal metagenomes</taxon>
    </lineage>
</organism>
<keyword evidence="1" id="KW-0443">Lipid metabolism</keyword>
<dbReference type="GO" id="GO:0006629">
    <property type="term" value="P:lipid metabolic process"/>
    <property type="evidence" value="ECO:0007669"/>
    <property type="project" value="UniProtKB-KW"/>
</dbReference>
<evidence type="ECO:0000256" key="2">
    <source>
        <dbReference type="SAM" id="Phobius"/>
    </source>
</evidence>
<dbReference type="PANTHER" id="PTHR46394:SF1">
    <property type="entry name" value="PNPLA DOMAIN-CONTAINING PROTEIN"/>
    <property type="match status" value="1"/>
</dbReference>
<evidence type="ECO:0000313" key="4">
    <source>
        <dbReference type="EMBL" id="QHS84135.1"/>
    </source>
</evidence>
<dbReference type="InterPro" id="IPR016035">
    <property type="entry name" value="Acyl_Trfase/lysoPLipase"/>
</dbReference>
<proteinExistence type="predicted"/>
<feature type="domain" description="PNPLA" evidence="3">
    <location>
        <begin position="12"/>
        <end position="195"/>
    </location>
</feature>
<dbReference type="Pfam" id="PF01734">
    <property type="entry name" value="Patatin"/>
    <property type="match status" value="1"/>
</dbReference>
<dbReference type="PROSITE" id="PS51635">
    <property type="entry name" value="PNPLA"/>
    <property type="match status" value="1"/>
</dbReference>
<dbReference type="AlphaFoldDB" id="A0A6C0AY28"/>
<feature type="transmembrane region" description="Helical" evidence="2">
    <location>
        <begin position="12"/>
        <end position="32"/>
    </location>
</feature>
<sequence length="324" mass="37382">MTDKKLPNIEHLVLSGAGHGLVSYLGAFSVLIKHKIIDIKKIKTIYGTSAGSIVSLLILLDIDIDIIVDYAVERPWNEVFNLDNNLINIITDYGICDDTVMKKIFSPLFSMKDIDINITMIEFYEKTNIELYFYATELKTFEETELSYKNTPDLKLLDAVYISSSLPILFKPMVYNTKYYIDGGFINQYPIENILKNIDNDNTIFGIKNLPEHTFEKFAELNNYEIQQMKKEDKLYKKEEDANTSESNLNIITILQTIMLNILFKSIEPHKSNLFNELEIKSSGILTVDNLKKTIISYDHRLELINRAKKEAEDFIKLKYGISL</sequence>
<dbReference type="Gene3D" id="3.40.1090.10">
    <property type="entry name" value="Cytosolic phospholipase A2 catalytic domain"/>
    <property type="match status" value="1"/>
</dbReference>
<keyword evidence="2" id="KW-0472">Membrane</keyword>
<evidence type="ECO:0000259" key="3">
    <source>
        <dbReference type="PROSITE" id="PS51635"/>
    </source>
</evidence>
<keyword evidence="2" id="KW-1133">Transmembrane helix</keyword>
<name>A0A6C0AY28_9ZZZZ</name>
<reference evidence="4" key="1">
    <citation type="journal article" date="2020" name="Nature">
        <title>Giant virus diversity and host interactions through global metagenomics.</title>
        <authorList>
            <person name="Schulz F."/>
            <person name="Roux S."/>
            <person name="Paez-Espino D."/>
            <person name="Jungbluth S."/>
            <person name="Walsh D.A."/>
            <person name="Denef V.J."/>
            <person name="McMahon K.D."/>
            <person name="Konstantinidis K.T."/>
            <person name="Eloe-Fadrosh E.A."/>
            <person name="Kyrpides N.C."/>
            <person name="Woyke T."/>
        </authorList>
    </citation>
    <scope>NUCLEOTIDE SEQUENCE</scope>
    <source>
        <strain evidence="4">GVMAG-S-ERX555965-48</strain>
    </source>
</reference>
<evidence type="ECO:0000256" key="1">
    <source>
        <dbReference type="ARBA" id="ARBA00023098"/>
    </source>
</evidence>
<dbReference type="InterPro" id="IPR052580">
    <property type="entry name" value="Lipid_Hydrolase"/>
</dbReference>
<dbReference type="PANTHER" id="PTHR46394">
    <property type="entry name" value="ANNEXIN"/>
    <property type="match status" value="1"/>
</dbReference>
<keyword evidence="2" id="KW-0812">Transmembrane</keyword>
<dbReference type="InterPro" id="IPR002641">
    <property type="entry name" value="PNPLA_dom"/>
</dbReference>
<dbReference type="EMBL" id="MN738773">
    <property type="protein sequence ID" value="QHS84135.1"/>
    <property type="molecule type" value="Genomic_DNA"/>
</dbReference>
<dbReference type="SUPFAM" id="SSF52151">
    <property type="entry name" value="FabD/lysophospholipase-like"/>
    <property type="match status" value="1"/>
</dbReference>
<feature type="transmembrane region" description="Helical" evidence="2">
    <location>
        <begin position="44"/>
        <end position="62"/>
    </location>
</feature>
<protein>
    <recommendedName>
        <fullName evidence="3">PNPLA domain-containing protein</fullName>
    </recommendedName>
</protein>